<proteinExistence type="inferred from homology"/>
<sequence length="260" mass="28874">MRKKIGLLIITVSLILSVGLIGCNKGDNSSSNEKEIKVSIAASLQKPMEEIANEFTKETGIKVQYNIGGSGTLQKQILQGGDADLFFSASTKYVKELIEKGIVDKKDSYNILTNSLVLIAGNNIHKNLKDLNELKNINGKIAVGEVSTVPAGQYTKETLENLKLWDSIKDKLVYAKSVTSVKNYVESGDADYGFVYKTDGMDLKNSKIVYEVPNKYHKSIEYTLCLIKDSKNKDNSEKFLDFLKGDKSKEIFKNYGFGVE</sequence>
<gene>
    <name evidence="6" type="primary">modA</name>
    <name evidence="6" type="ORF">U729_1824</name>
</gene>
<dbReference type="OrthoDB" id="9785015at2"/>
<feature type="binding site" evidence="5">
    <location>
        <position position="178"/>
    </location>
    <ligand>
        <name>molybdate</name>
        <dbReference type="ChEBI" id="CHEBI:36264"/>
    </ligand>
</feature>
<dbReference type="Proteomes" id="UP000030635">
    <property type="component" value="Chromosome"/>
</dbReference>
<reference evidence="6 7" key="1">
    <citation type="journal article" date="2015" name="Infect. Genet. Evol.">
        <title>Genomic sequences of six botulinum neurotoxin-producing strains representing three clostridial species illustrate the mobility and diversity of botulinum neurotoxin genes.</title>
        <authorList>
            <person name="Smith T.J."/>
            <person name="Hill K.K."/>
            <person name="Xie G."/>
            <person name="Foley B.T."/>
            <person name="Williamson C.H."/>
            <person name="Foster J.T."/>
            <person name="Johnson S.L."/>
            <person name="Chertkov O."/>
            <person name="Teshima H."/>
            <person name="Gibbons H.S."/>
            <person name="Johnsky L.A."/>
            <person name="Karavis M.A."/>
            <person name="Smith L.A."/>
        </authorList>
    </citation>
    <scope>NUCLEOTIDE SEQUENCE [LARGE SCALE GENOMIC DNA]</scope>
    <source>
        <strain evidence="6">Sullivan</strain>
    </source>
</reference>
<feature type="binding site" evidence="5">
    <location>
        <position position="70"/>
    </location>
    <ligand>
        <name>molybdate</name>
        <dbReference type="ChEBI" id="CHEBI:36264"/>
    </ligand>
</feature>
<dbReference type="eggNOG" id="COG0725">
    <property type="taxonomic scope" value="Bacteria"/>
</dbReference>
<dbReference type="KEGG" id="cbv:U729_1824"/>
<dbReference type="CDD" id="cd13537">
    <property type="entry name" value="PBP2_YvgL_like"/>
    <property type="match status" value="1"/>
</dbReference>
<keyword evidence="4" id="KW-0732">Signal</keyword>
<evidence type="ECO:0000256" key="2">
    <source>
        <dbReference type="ARBA" id="ARBA00022505"/>
    </source>
</evidence>
<dbReference type="PIRSF" id="PIRSF004846">
    <property type="entry name" value="ModA"/>
    <property type="match status" value="1"/>
</dbReference>
<comment type="similarity">
    <text evidence="1">Belongs to the bacterial solute-binding protein ModA family.</text>
</comment>
<feature type="binding site" evidence="5">
    <location>
        <position position="151"/>
    </location>
    <ligand>
        <name>molybdate</name>
        <dbReference type="ChEBI" id="CHEBI:36264"/>
    </ligand>
</feature>
<feature type="binding site" evidence="5">
    <location>
        <position position="196"/>
    </location>
    <ligand>
        <name>molybdate</name>
        <dbReference type="ChEBI" id="CHEBI:36264"/>
    </ligand>
</feature>
<evidence type="ECO:0000313" key="7">
    <source>
        <dbReference type="Proteomes" id="UP000030635"/>
    </source>
</evidence>
<evidence type="ECO:0000256" key="3">
    <source>
        <dbReference type="ARBA" id="ARBA00022723"/>
    </source>
</evidence>
<name>A0A0A7FUV4_9CLOT</name>
<dbReference type="HOGENOM" id="CLU_065520_3_1_9"/>
<protein>
    <submittedName>
        <fullName evidence="6">Molybdate ABC transporter, periplasmic molybdate-binding protein</fullName>
    </submittedName>
</protein>
<keyword evidence="7" id="KW-1185">Reference proteome</keyword>
<evidence type="ECO:0000256" key="1">
    <source>
        <dbReference type="ARBA" id="ARBA00009175"/>
    </source>
</evidence>
<dbReference type="Pfam" id="PF13531">
    <property type="entry name" value="SBP_bac_11"/>
    <property type="match status" value="1"/>
</dbReference>
<dbReference type="GO" id="GO:0015689">
    <property type="term" value="P:molybdate ion transport"/>
    <property type="evidence" value="ECO:0007669"/>
    <property type="project" value="InterPro"/>
</dbReference>
<dbReference type="GO" id="GO:0030973">
    <property type="term" value="F:molybdate ion binding"/>
    <property type="evidence" value="ECO:0007669"/>
    <property type="project" value="UniProtKB-ARBA"/>
</dbReference>
<dbReference type="GO" id="GO:1901359">
    <property type="term" value="F:tungstate binding"/>
    <property type="evidence" value="ECO:0007669"/>
    <property type="project" value="UniProtKB-ARBA"/>
</dbReference>
<dbReference type="InterPro" id="IPR041879">
    <property type="entry name" value="YvgL-like_PBP2"/>
</dbReference>
<dbReference type="AlphaFoldDB" id="A0A0A7FUV4"/>
<dbReference type="NCBIfam" id="TIGR01256">
    <property type="entry name" value="modA"/>
    <property type="match status" value="1"/>
</dbReference>
<keyword evidence="3 5" id="KW-0479">Metal-binding</keyword>
<dbReference type="PANTHER" id="PTHR30632:SF0">
    <property type="entry name" value="SULFATE-BINDING PROTEIN"/>
    <property type="match status" value="1"/>
</dbReference>
<dbReference type="InterPro" id="IPR005950">
    <property type="entry name" value="ModA"/>
</dbReference>
<organism evidence="6 7">
    <name type="scientific">Clostridium baratii str. Sullivan</name>
    <dbReference type="NCBI Taxonomy" id="1415775"/>
    <lineage>
        <taxon>Bacteria</taxon>
        <taxon>Bacillati</taxon>
        <taxon>Bacillota</taxon>
        <taxon>Clostridia</taxon>
        <taxon>Eubacteriales</taxon>
        <taxon>Clostridiaceae</taxon>
        <taxon>Clostridium</taxon>
    </lineage>
</organism>
<dbReference type="Gene3D" id="3.40.190.10">
    <property type="entry name" value="Periplasmic binding protein-like II"/>
    <property type="match status" value="2"/>
</dbReference>
<accession>A0A0A7FUV4</accession>
<dbReference type="InterPro" id="IPR050682">
    <property type="entry name" value="ModA/WtpA"/>
</dbReference>
<evidence type="ECO:0000256" key="4">
    <source>
        <dbReference type="ARBA" id="ARBA00022729"/>
    </source>
</evidence>
<keyword evidence="2 5" id="KW-0500">Molybdenum</keyword>
<dbReference type="FunFam" id="3.40.190.10:FF:000035">
    <property type="entry name" value="Molybdate ABC transporter substrate-binding protein"/>
    <property type="match status" value="1"/>
</dbReference>
<evidence type="ECO:0000313" key="6">
    <source>
        <dbReference type="EMBL" id="AIY83414.1"/>
    </source>
</evidence>
<dbReference type="EMBL" id="CP006905">
    <property type="protein sequence ID" value="AIY83414.1"/>
    <property type="molecule type" value="Genomic_DNA"/>
</dbReference>
<dbReference type="PANTHER" id="PTHR30632">
    <property type="entry name" value="MOLYBDATE-BINDING PERIPLASMIC PROTEIN"/>
    <property type="match status" value="1"/>
</dbReference>
<dbReference type="RefSeq" id="WP_039313953.1">
    <property type="nucleotide sequence ID" value="NZ_CP006905.1"/>
</dbReference>
<dbReference type="SUPFAM" id="SSF53850">
    <property type="entry name" value="Periplasmic binding protein-like II"/>
    <property type="match status" value="1"/>
</dbReference>
<dbReference type="PROSITE" id="PS51257">
    <property type="entry name" value="PROKAR_LIPOPROTEIN"/>
    <property type="match status" value="1"/>
</dbReference>
<dbReference type="GO" id="GO:0046872">
    <property type="term" value="F:metal ion binding"/>
    <property type="evidence" value="ECO:0007669"/>
    <property type="project" value="UniProtKB-KW"/>
</dbReference>
<feature type="binding site" evidence="5">
    <location>
        <position position="43"/>
    </location>
    <ligand>
        <name>molybdate</name>
        <dbReference type="ChEBI" id="CHEBI:36264"/>
    </ligand>
</feature>
<evidence type="ECO:0000256" key="5">
    <source>
        <dbReference type="PIRSR" id="PIRSR004846-1"/>
    </source>
</evidence>
<dbReference type="STRING" id="1561.NPD11_1195"/>